<protein>
    <submittedName>
        <fullName evidence="2">Uncharacterized protein</fullName>
    </submittedName>
</protein>
<dbReference type="Proteomes" id="UP000499080">
    <property type="component" value="Unassembled WGS sequence"/>
</dbReference>
<reference evidence="2 3" key="1">
    <citation type="journal article" date="2019" name="Sci. Rep.">
        <title>Orb-weaving spider Araneus ventricosus genome elucidates the spidroin gene catalogue.</title>
        <authorList>
            <person name="Kono N."/>
            <person name="Nakamura H."/>
            <person name="Ohtoshi R."/>
            <person name="Moran D.A.P."/>
            <person name="Shinohara A."/>
            <person name="Yoshida Y."/>
            <person name="Fujiwara M."/>
            <person name="Mori M."/>
            <person name="Tomita M."/>
            <person name="Arakawa K."/>
        </authorList>
    </citation>
    <scope>NUCLEOTIDE SEQUENCE [LARGE SCALE GENOMIC DNA]</scope>
</reference>
<keyword evidence="3" id="KW-1185">Reference proteome</keyword>
<dbReference type="AlphaFoldDB" id="A0A4Y2A1J0"/>
<evidence type="ECO:0000313" key="2">
    <source>
        <dbReference type="EMBL" id="GBL73156.1"/>
    </source>
</evidence>
<gene>
    <name evidence="2" type="ORF">AVEN_159234_1</name>
</gene>
<dbReference type="EMBL" id="BGPR01000003">
    <property type="protein sequence ID" value="GBL73156.1"/>
    <property type="molecule type" value="Genomic_DNA"/>
</dbReference>
<comment type="caution">
    <text evidence="2">The sequence shown here is derived from an EMBL/GenBank/DDBJ whole genome shotgun (WGS) entry which is preliminary data.</text>
</comment>
<accession>A0A4Y2A1J0</accession>
<evidence type="ECO:0000256" key="1">
    <source>
        <dbReference type="SAM" id="MobiDB-lite"/>
    </source>
</evidence>
<sequence length="113" mass="12589">MGLVASVKIILSKFMVNEQTVPFQSHPKSPHHEDAPPSEATFLPGVMWEQLPARELELPCHASPRYAPGDTPHSRDGHVTTPAGSRFPSELNSSLFLIEHGMESFFLLCRARR</sequence>
<name>A0A4Y2A1J0_ARAVE</name>
<proteinExistence type="predicted"/>
<evidence type="ECO:0000313" key="3">
    <source>
        <dbReference type="Proteomes" id="UP000499080"/>
    </source>
</evidence>
<organism evidence="2 3">
    <name type="scientific">Araneus ventricosus</name>
    <name type="common">Orbweaver spider</name>
    <name type="synonym">Epeira ventricosa</name>
    <dbReference type="NCBI Taxonomy" id="182803"/>
    <lineage>
        <taxon>Eukaryota</taxon>
        <taxon>Metazoa</taxon>
        <taxon>Ecdysozoa</taxon>
        <taxon>Arthropoda</taxon>
        <taxon>Chelicerata</taxon>
        <taxon>Arachnida</taxon>
        <taxon>Araneae</taxon>
        <taxon>Araneomorphae</taxon>
        <taxon>Entelegynae</taxon>
        <taxon>Araneoidea</taxon>
        <taxon>Araneidae</taxon>
        <taxon>Araneus</taxon>
    </lineage>
</organism>
<feature type="region of interest" description="Disordered" evidence="1">
    <location>
        <begin position="61"/>
        <end position="85"/>
    </location>
</feature>